<evidence type="ECO:0000256" key="4">
    <source>
        <dbReference type="ARBA" id="ARBA00022840"/>
    </source>
</evidence>
<dbReference type="PANTHER" id="PTHR43790">
    <property type="entry name" value="CARBOHYDRATE TRANSPORT ATP-BINDING PROTEIN MG119-RELATED"/>
    <property type="match status" value="1"/>
</dbReference>
<dbReference type="RefSeq" id="WP_259530514.1">
    <property type="nucleotide sequence ID" value="NZ_JANLCK010000011.1"/>
</dbReference>
<dbReference type="InterPro" id="IPR050107">
    <property type="entry name" value="ABC_carbohydrate_import_ATPase"/>
</dbReference>
<keyword evidence="1" id="KW-0813">Transport</keyword>
<reference evidence="7" key="1">
    <citation type="submission" date="2022-08" db="EMBL/GenBank/DDBJ databases">
        <authorList>
            <person name="Deng Y."/>
            <person name="Han X.-F."/>
            <person name="Zhang Y.-Q."/>
        </authorList>
    </citation>
    <scope>NUCLEOTIDE SEQUENCE</scope>
    <source>
        <strain evidence="7">CPCC 203407</strain>
    </source>
</reference>
<keyword evidence="3" id="KW-0547">Nucleotide-binding</keyword>
<proteinExistence type="predicted"/>
<feature type="region of interest" description="Disordered" evidence="5">
    <location>
        <begin position="505"/>
        <end position="537"/>
    </location>
</feature>
<evidence type="ECO:0000256" key="5">
    <source>
        <dbReference type="SAM" id="MobiDB-lite"/>
    </source>
</evidence>
<dbReference type="PROSITE" id="PS50893">
    <property type="entry name" value="ABC_TRANSPORTER_2"/>
    <property type="match status" value="2"/>
</dbReference>
<dbReference type="PROSITE" id="PS00211">
    <property type="entry name" value="ABC_TRANSPORTER_1"/>
    <property type="match status" value="1"/>
</dbReference>
<dbReference type="InterPro" id="IPR027417">
    <property type="entry name" value="P-loop_NTPase"/>
</dbReference>
<evidence type="ECO:0000313" key="7">
    <source>
        <dbReference type="EMBL" id="MCS5727526.1"/>
    </source>
</evidence>
<evidence type="ECO:0000256" key="1">
    <source>
        <dbReference type="ARBA" id="ARBA00022448"/>
    </source>
</evidence>
<sequence>MAELGGPPVVSVSNLAKSFGPTRAIVDATLQVLPGEVHAIVGENGSGKSTLVKILSGVHQPGAGSLEVAGSPARFFPTPRAAQAAGIATVFQEVLTVDTRSVLDNIWIGLESVSNRVRQAEKRRRARAVLAELLEHPPALDDEVGDLSLSERQACSIARSLIREPKLLILDEATSALDFSTRSRLFGMVRRRAAEGASTILITHRMDEIDEIGDRITVMRSGSTVGTLARGEWNPEILVQMMTGAAEQAAREGREPVASADSAVVLEARELALRPGARPFGLSLRAGEVVGVAGLEGHGQDVFLKALAGLEPVEGEVERVDGSARHVVRSHRGASRLGIAYVPRERRAESIFEWMSIVENFAIATAQEDRRGPFLSERSSSTRFAEYLDLLKIKIGRGGDAITTLSGGNQQKVTIARWLAAHPRILILNDPTRGIDVNAKRDLYTLLDVLAKEGLAVVMLSTEVDEHLELMDRVLVFREGELAAELSRAELTRERLVASFFGGQSSTDSTGTASTRTASTGTASTGTASADNERQAS</sequence>
<dbReference type="SMART" id="SM00382">
    <property type="entry name" value="AAA"/>
    <property type="match status" value="2"/>
</dbReference>
<evidence type="ECO:0000256" key="3">
    <source>
        <dbReference type="ARBA" id="ARBA00022741"/>
    </source>
</evidence>
<protein>
    <submittedName>
        <fullName evidence="7">Sugar ABC transporter ATP-binding protein</fullName>
    </submittedName>
</protein>
<dbReference type="EMBL" id="JANLCK010000011">
    <property type="protein sequence ID" value="MCS5727526.1"/>
    <property type="molecule type" value="Genomic_DNA"/>
</dbReference>
<feature type="domain" description="ABC transporter" evidence="6">
    <location>
        <begin position="257"/>
        <end position="504"/>
    </location>
</feature>
<dbReference type="GO" id="GO:0016887">
    <property type="term" value="F:ATP hydrolysis activity"/>
    <property type="evidence" value="ECO:0007669"/>
    <property type="project" value="InterPro"/>
</dbReference>
<dbReference type="Proteomes" id="UP001165587">
    <property type="component" value="Unassembled WGS sequence"/>
</dbReference>
<gene>
    <name evidence="7" type="ORF">N1028_16650</name>
</gene>
<dbReference type="CDD" id="cd03215">
    <property type="entry name" value="ABC_Carb_Monos_II"/>
    <property type="match status" value="1"/>
</dbReference>
<dbReference type="Pfam" id="PF00005">
    <property type="entry name" value="ABC_tran"/>
    <property type="match status" value="2"/>
</dbReference>
<dbReference type="AlphaFoldDB" id="A0AA41XKK2"/>
<comment type="caution">
    <text evidence="7">The sequence shown here is derived from an EMBL/GenBank/DDBJ whole genome shotgun (WGS) entry which is preliminary data.</text>
</comment>
<evidence type="ECO:0000256" key="2">
    <source>
        <dbReference type="ARBA" id="ARBA00022737"/>
    </source>
</evidence>
<dbReference type="InterPro" id="IPR003593">
    <property type="entry name" value="AAA+_ATPase"/>
</dbReference>
<keyword evidence="4 7" id="KW-0067">ATP-binding</keyword>
<dbReference type="Gene3D" id="3.40.50.300">
    <property type="entry name" value="P-loop containing nucleotide triphosphate hydrolases"/>
    <property type="match status" value="2"/>
</dbReference>
<evidence type="ECO:0000313" key="8">
    <source>
        <dbReference type="Proteomes" id="UP001165587"/>
    </source>
</evidence>
<feature type="domain" description="ABC transporter" evidence="6">
    <location>
        <begin position="10"/>
        <end position="246"/>
    </location>
</feature>
<accession>A0AA41XKK2</accession>
<dbReference type="InterPro" id="IPR017871">
    <property type="entry name" value="ABC_transporter-like_CS"/>
</dbReference>
<evidence type="ECO:0000259" key="6">
    <source>
        <dbReference type="PROSITE" id="PS50893"/>
    </source>
</evidence>
<keyword evidence="8" id="KW-1185">Reference proteome</keyword>
<dbReference type="SUPFAM" id="SSF52540">
    <property type="entry name" value="P-loop containing nucleoside triphosphate hydrolases"/>
    <property type="match status" value="2"/>
</dbReference>
<feature type="compositionally biased region" description="Low complexity" evidence="5">
    <location>
        <begin position="505"/>
        <end position="530"/>
    </location>
</feature>
<dbReference type="CDD" id="cd03216">
    <property type="entry name" value="ABC_Carb_Monos_I"/>
    <property type="match status" value="1"/>
</dbReference>
<name>A0AA41XKK2_9MICO</name>
<dbReference type="PANTHER" id="PTHR43790:SF9">
    <property type="entry name" value="GALACTOFURANOSE TRANSPORTER ATP-BINDING PROTEIN YTFR"/>
    <property type="match status" value="1"/>
</dbReference>
<dbReference type="GO" id="GO:0005524">
    <property type="term" value="F:ATP binding"/>
    <property type="evidence" value="ECO:0007669"/>
    <property type="project" value="UniProtKB-KW"/>
</dbReference>
<organism evidence="7 8">
    <name type="scientific">Herbiconiux oxytropis</name>
    <dbReference type="NCBI Taxonomy" id="2970915"/>
    <lineage>
        <taxon>Bacteria</taxon>
        <taxon>Bacillati</taxon>
        <taxon>Actinomycetota</taxon>
        <taxon>Actinomycetes</taxon>
        <taxon>Micrococcales</taxon>
        <taxon>Microbacteriaceae</taxon>
        <taxon>Herbiconiux</taxon>
    </lineage>
</organism>
<dbReference type="InterPro" id="IPR003439">
    <property type="entry name" value="ABC_transporter-like_ATP-bd"/>
</dbReference>
<keyword evidence="2" id="KW-0677">Repeat</keyword>